<proteinExistence type="predicted"/>
<dbReference type="AlphaFoldDB" id="A0A975GPF3"/>
<dbReference type="KEGG" id="dmm:dnm_047870"/>
<sequence>MIIELSARSKVFYISFFCEQRRNPAFSDLSGKKAGFLSREDIENLWLGIYNFFSSRRAHFIYLRNQGCPAYVSD</sequence>
<name>A0A975GPF3_9BACT</name>
<evidence type="ECO:0000313" key="1">
    <source>
        <dbReference type="EMBL" id="QTA88740.1"/>
    </source>
</evidence>
<evidence type="ECO:0000313" key="2">
    <source>
        <dbReference type="Proteomes" id="UP000663722"/>
    </source>
</evidence>
<protein>
    <submittedName>
        <fullName evidence="1">Uncharacterized protein</fullName>
    </submittedName>
</protein>
<keyword evidence="2" id="KW-1185">Reference proteome</keyword>
<organism evidence="1 2">
    <name type="scientific">Desulfonema magnum</name>
    <dbReference type="NCBI Taxonomy" id="45655"/>
    <lineage>
        <taxon>Bacteria</taxon>
        <taxon>Pseudomonadati</taxon>
        <taxon>Thermodesulfobacteriota</taxon>
        <taxon>Desulfobacteria</taxon>
        <taxon>Desulfobacterales</taxon>
        <taxon>Desulfococcaceae</taxon>
        <taxon>Desulfonema</taxon>
    </lineage>
</organism>
<reference evidence="1" key="1">
    <citation type="journal article" date="2021" name="Microb. Physiol.">
        <title>Proteogenomic Insights into the Physiology of Marine, Sulfate-Reducing, Filamentous Desulfonema limicola and Desulfonema magnum.</title>
        <authorList>
            <person name="Schnaars V."/>
            <person name="Wohlbrand L."/>
            <person name="Scheve S."/>
            <person name="Hinrichs C."/>
            <person name="Reinhardt R."/>
            <person name="Rabus R."/>
        </authorList>
    </citation>
    <scope>NUCLEOTIDE SEQUENCE</scope>
    <source>
        <strain evidence="1">4be13</strain>
    </source>
</reference>
<accession>A0A975GPF3</accession>
<dbReference type="EMBL" id="CP061800">
    <property type="protein sequence ID" value="QTA88740.1"/>
    <property type="molecule type" value="Genomic_DNA"/>
</dbReference>
<dbReference type="Proteomes" id="UP000663722">
    <property type="component" value="Chromosome"/>
</dbReference>
<gene>
    <name evidence="1" type="ORF">dnm_047870</name>
</gene>